<gene>
    <name evidence="2" type="ORF">SAMN05878281_1280</name>
</gene>
<evidence type="ECO:0000313" key="3">
    <source>
        <dbReference type="Proteomes" id="UP000190235"/>
    </source>
</evidence>
<organism evidence="2 3">
    <name type="scientific">Salegentibacter salegens</name>
    <dbReference type="NCBI Taxonomy" id="143223"/>
    <lineage>
        <taxon>Bacteria</taxon>
        <taxon>Pseudomonadati</taxon>
        <taxon>Bacteroidota</taxon>
        <taxon>Flavobacteriia</taxon>
        <taxon>Flavobacteriales</taxon>
        <taxon>Flavobacteriaceae</taxon>
        <taxon>Salegentibacter</taxon>
    </lineage>
</organism>
<evidence type="ECO:0000313" key="2">
    <source>
        <dbReference type="EMBL" id="SHM61092.1"/>
    </source>
</evidence>
<dbReference type="AlphaFoldDB" id="A0A1M7K6Z9"/>
<dbReference type="Proteomes" id="UP000190235">
    <property type="component" value="Chromosome I"/>
</dbReference>
<dbReference type="RefSeq" id="WP_154045345.1">
    <property type="nucleotide sequence ID" value="NZ_LT670848.1"/>
</dbReference>
<name>A0A1M7K6Z9_9FLAO</name>
<evidence type="ECO:0000256" key="1">
    <source>
        <dbReference type="SAM" id="Phobius"/>
    </source>
</evidence>
<proteinExistence type="predicted"/>
<feature type="transmembrane region" description="Helical" evidence="1">
    <location>
        <begin position="29"/>
        <end position="49"/>
    </location>
</feature>
<keyword evidence="3" id="KW-1185">Reference proteome</keyword>
<keyword evidence="1" id="KW-1133">Transmembrane helix</keyword>
<accession>A0A1M7K6Z9</accession>
<dbReference type="EMBL" id="LT670848">
    <property type="protein sequence ID" value="SHM61092.1"/>
    <property type="molecule type" value="Genomic_DNA"/>
</dbReference>
<reference evidence="3" key="1">
    <citation type="submission" date="2016-11" db="EMBL/GenBank/DDBJ databases">
        <authorList>
            <person name="Varghese N."/>
            <person name="Submissions S."/>
        </authorList>
    </citation>
    <scope>NUCLEOTIDE SEQUENCE [LARGE SCALE GENOMIC DNA]</scope>
    <source>
        <strain evidence="3">ACAM 48</strain>
    </source>
</reference>
<feature type="transmembrane region" description="Helical" evidence="1">
    <location>
        <begin position="7"/>
        <end position="23"/>
    </location>
</feature>
<keyword evidence="1" id="KW-0812">Transmembrane</keyword>
<protein>
    <submittedName>
        <fullName evidence="2">Uncharacterized protein</fullName>
    </submittedName>
</protein>
<sequence>MNKVRIIGLVLLAIGVFLFPLVEGDLADIAAGLLAGLGIGLLVTGRLRFQK</sequence>
<keyword evidence="1" id="KW-0472">Membrane</keyword>